<gene>
    <name evidence="2" type="ORF">Q9312_16475</name>
</gene>
<keyword evidence="3" id="KW-1185">Reference proteome</keyword>
<dbReference type="AlphaFoldDB" id="A0AA51RSF9"/>
<dbReference type="PROSITE" id="PS51257">
    <property type="entry name" value="PROKAR_LIPOPROTEIN"/>
    <property type="match status" value="1"/>
</dbReference>
<keyword evidence="1" id="KW-0732">Signal</keyword>
<dbReference type="EMBL" id="CP133548">
    <property type="protein sequence ID" value="WMS86817.1"/>
    <property type="molecule type" value="Genomic_DNA"/>
</dbReference>
<feature type="chain" id="PRO_5041296740" evidence="1">
    <location>
        <begin position="20"/>
        <end position="187"/>
    </location>
</feature>
<dbReference type="Proteomes" id="UP001239782">
    <property type="component" value="Chromosome"/>
</dbReference>
<organism evidence="2 3">
    <name type="scientific">Pleionea litopenaei</name>
    <dbReference type="NCBI Taxonomy" id="3070815"/>
    <lineage>
        <taxon>Bacteria</taxon>
        <taxon>Pseudomonadati</taxon>
        <taxon>Pseudomonadota</taxon>
        <taxon>Gammaproteobacteria</taxon>
        <taxon>Oceanospirillales</taxon>
        <taxon>Pleioneaceae</taxon>
        <taxon>Pleionea</taxon>
    </lineage>
</organism>
<dbReference type="InterPro" id="IPR010321">
    <property type="entry name" value="DUF922"/>
</dbReference>
<evidence type="ECO:0000313" key="2">
    <source>
        <dbReference type="EMBL" id="WMS86817.1"/>
    </source>
</evidence>
<reference evidence="2 3" key="1">
    <citation type="submission" date="2023-08" db="EMBL/GenBank/DDBJ databases">
        <title>Pleionea litopenaei sp. nov., isolated from stomach of juvenile Litopenaeus vannamei.</title>
        <authorList>
            <person name="Rho A.M."/>
            <person name="Hwang C.Y."/>
        </authorList>
    </citation>
    <scope>NUCLEOTIDE SEQUENCE [LARGE SCALE GENOMIC DNA]</scope>
    <source>
        <strain evidence="2 3">HL-JVS1</strain>
    </source>
</reference>
<feature type="signal peptide" evidence="1">
    <location>
        <begin position="1"/>
        <end position="19"/>
    </location>
</feature>
<dbReference type="KEGG" id="plei:Q9312_16475"/>
<evidence type="ECO:0000313" key="3">
    <source>
        <dbReference type="Proteomes" id="UP001239782"/>
    </source>
</evidence>
<sequence>MLRYYLVVFIMLISCSIFAEPSISVATKYYKVNGLTESELRQSLSNRSPVKEAGKTFDAYTAWNIKWRFFWEEKDNHCEINRVNVTLKINFTLPKWSNKDKASLALQSKWNKYYQALIAHENGHKQLSVDSAREIERKLLGMSSSRCKSLEKKANALAQKILAKYKKLQKAYDIDTNHGMNRGAVFP</sequence>
<evidence type="ECO:0000256" key="1">
    <source>
        <dbReference type="SAM" id="SignalP"/>
    </source>
</evidence>
<dbReference type="RefSeq" id="WP_309201962.1">
    <property type="nucleotide sequence ID" value="NZ_CP133548.1"/>
</dbReference>
<protein>
    <submittedName>
        <fullName evidence="2">DUF922 domain-containing protein</fullName>
    </submittedName>
</protein>
<proteinExistence type="predicted"/>
<name>A0AA51RSF9_9GAMM</name>
<accession>A0AA51RSF9</accession>
<dbReference type="Pfam" id="PF06037">
    <property type="entry name" value="DUF922"/>
    <property type="match status" value="1"/>
</dbReference>